<evidence type="ECO:0000313" key="6">
    <source>
        <dbReference type="EMBL" id="MFD2728360.1"/>
    </source>
</evidence>
<keyword evidence="7" id="KW-1185">Reference proteome</keyword>
<dbReference type="PANTHER" id="PTHR30201">
    <property type="entry name" value="TRIPHOSPHORIBOSYL-DEPHOSPHO-COA SYNTHASE"/>
    <property type="match status" value="1"/>
</dbReference>
<dbReference type="GO" id="GO:0046917">
    <property type="term" value="F:triphosphoribosyl-dephospho-CoA synthase activity"/>
    <property type="evidence" value="ECO:0007669"/>
    <property type="project" value="UniProtKB-EC"/>
</dbReference>
<dbReference type="Pfam" id="PF01874">
    <property type="entry name" value="CitG"/>
    <property type="match status" value="1"/>
</dbReference>
<evidence type="ECO:0000256" key="4">
    <source>
        <dbReference type="ARBA" id="ARBA00022840"/>
    </source>
</evidence>
<evidence type="ECO:0000256" key="3">
    <source>
        <dbReference type="ARBA" id="ARBA00022741"/>
    </source>
</evidence>
<sequence>MIKQLQRIATMAQTALFYEVALSPKPGLVDRHTNGAHRDMDFFTFIKSIQALAPYFYHYLITGYHHEGTLKELFEKERTIGTFAETAMLIATNQINTHKGANFSFAVLLGATGYYLKQTTIHLPLTSKDTAKILNLASTMTQHLVHEDFDNLSHKSSLSNGERVYLTKGVTGIRGEAANGYPALRDLLLPFMREKAHSIDELFLLRCLIYLMSQLEDTNILHRGGRPALQQIQAETKKIHESNLSSNQLLRELQCYDTILTERYLSPGGSADLLSLGLFFALLEGIL</sequence>
<evidence type="ECO:0000256" key="1">
    <source>
        <dbReference type="ARBA" id="ARBA00001210"/>
    </source>
</evidence>
<dbReference type="NCBIfam" id="TIGR03125">
    <property type="entry name" value="citrate_citG"/>
    <property type="match status" value="1"/>
</dbReference>
<dbReference type="GO" id="GO:0016757">
    <property type="term" value="F:glycosyltransferase activity"/>
    <property type="evidence" value="ECO:0007669"/>
    <property type="project" value="UniProtKB-KW"/>
</dbReference>
<keyword evidence="4 5" id="KW-0067">ATP-binding</keyword>
<gene>
    <name evidence="5 6" type="primary">citG</name>
    <name evidence="6" type="ORF">ACFSR0_02765</name>
</gene>
<protein>
    <recommendedName>
        <fullName evidence="5">Probable 2-(5''-triphosphoribosyl)-3'-dephosphocoenzyme-A synthase</fullName>
        <shortName evidence="5">2-(5''-triphosphoribosyl)-3'-dephospho-CoA synthase</shortName>
        <ecNumber evidence="5">2.4.2.52</ecNumber>
    </recommendedName>
</protein>
<keyword evidence="6" id="KW-0328">Glycosyltransferase</keyword>
<keyword evidence="3 5" id="KW-0547">Nucleotide-binding</keyword>
<keyword evidence="2 5" id="KW-0808">Transferase</keyword>
<reference evidence="7" key="1">
    <citation type="journal article" date="2019" name="Int. J. Syst. Evol. Microbiol.">
        <title>The Global Catalogue of Microorganisms (GCM) 10K type strain sequencing project: providing services to taxonomists for standard genome sequencing and annotation.</title>
        <authorList>
            <consortium name="The Broad Institute Genomics Platform"/>
            <consortium name="The Broad Institute Genome Sequencing Center for Infectious Disease"/>
            <person name="Wu L."/>
            <person name="Ma J."/>
        </authorList>
    </citation>
    <scope>NUCLEOTIDE SEQUENCE [LARGE SCALE GENOMIC DNA]</scope>
    <source>
        <strain evidence="7">TISTR 932</strain>
    </source>
</reference>
<organism evidence="6 7">
    <name type="scientific">Enterococcus camelliae</name>
    <dbReference type="NCBI Taxonomy" id="453959"/>
    <lineage>
        <taxon>Bacteria</taxon>
        <taxon>Bacillati</taxon>
        <taxon>Bacillota</taxon>
        <taxon>Bacilli</taxon>
        <taxon>Lactobacillales</taxon>
        <taxon>Enterococcaceae</taxon>
        <taxon>Enterococcus</taxon>
    </lineage>
</organism>
<dbReference type="PANTHER" id="PTHR30201:SF2">
    <property type="entry name" value="2-(5''-TRIPHOSPHORIBOSYL)-3'-DEPHOSPHOCOENZYME-A SYNTHASE"/>
    <property type="match status" value="1"/>
</dbReference>
<evidence type="ECO:0000313" key="7">
    <source>
        <dbReference type="Proteomes" id="UP001597427"/>
    </source>
</evidence>
<dbReference type="RefSeq" id="WP_379979682.1">
    <property type="nucleotide sequence ID" value="NZ_JBHUMO010000013.1"/>
</dbReference>
<comment type="catalytic activity">
    <reaction evidence="1 5">
        <text>3'-dephospho-CoA + ATP = 2'-(5''-triphospho-alpha-D-ribosyl)-3'-dephospho-CoA + adenine</text>
        <dbReference type="Rhea" id="RHEA:15117"/>
        <dbReference type="ChEBI" id="CHEBI:16708"/>
        <dbReference type="ChEBI" id="CHEBI:30616"/>
        <dbReference type="ChEBI" id="CHEBI:57328"/>
        <dbReference type="ChEBI" id="CHEBI:61378"/>
        <dbReference type="EC" id="2.4.2.52"/>
    </reaction>
</comment>
<dbReference type="EMBL" id="JBHUMO010000013">
    <property type="protein sequence ID" value="MFD2728360.1"/>
    <property type="molecule type" value="Genomic_DNA"/>
</dbReference>
<evidence type="ECO:0000256" key="5">
    <source>
        <dbReference type="HAMAP-Rule" id="MF_00397"/>
    </source>
</evidence>
<proteinExistence type="inferred from homology"/>
<dbReference type="Gene3D" id="1.10.4200.10">
    <property type="entry name" value="Triphosphoribosyl-dephospho-CoA protein"/>
    <property type="match status" value="1"/>
</dbReference>
<comment type="caution">
    <text evidence="6">The sequence shown here is derived from an EMBL/GenBank/DDBJ whole genome shotgun (WGS) entry which is preliminary data.</text>
</comment>
<evidence type="ECO:0000256" key="2">
    <source>
        <dbReference type="ARBA" id="ARBA00022679"/>
    </source>
</evidence>
<dbReference type="InterPro" id="IPR002736">
    <property type="entry name" value="CitG"/>
</dbReference>
<dbReference type="EC" id="2.4.2.52" evidence="5"/>
<name>A0ABW5TII8_9ENTE</name>
<dbReference type="Proteomes" id="UP001597427">
    <property type="component" value="Unassembled WGS sequence"/>
</dbReference>
<accession>A0ABW5TII8</accession>
<dbReference type="InterPro" id="IPR017551">
    <property type="entry name" value="TriPribosyl-deP-CoA_syn_CitG"/>
</dbReference>
<dbReference type="HAMAP" id="MF_00397">
    <property type="entry name" value="CitG"/>
    <property type="match status" value="1"/>
</dbReference>
<comment type="similarity">
    <text evidence="5">Belongs to the CitG/MdcB family.</text>
</comment>